<dbReference type="InterPro" id="IPR020843">
    <property type="entry name" value="ER"/>
</dbReference>
<dbReference type="InterPro" id="IPR013154">
    <property type="entry name" value="ADH-like_N"/>
</dbReference>
<protein>
    <submittedName>
        <fullName evidence="2">NADP-dependent oxidoreductase</fullName>
    </submittedName>
</protein>
<accession>A0ABY4C2T6</accession>
<dbReference type="InterPro" id="IPR011032">
    <property type="entry name" value="GroES-like_sf"/>
</dbReference>
<keyword evidence="3" id="KW-1185">Reference proteome</keyword>
<dbReference type="Pfam" id="PF13602">
    <property type="entry name" value="ADH_zinc_N_2"/>
    <property type="match status" value="1"/>
</dbReference>
<dbReference type="SMART" id="SM00829">
    <property type="entry name" value="PKS_ER"/>
    <property type="match status" value="1"/>
</dbReference>
<dbReference type="PANTHER" id="PTHR44013">
    <property type="entry name" value="ZINC-TYPE ALCOHOL DEHYDROGENASE-LIKE PROTEIN C16A3.02C"/>
    <property type="match status" value="1"/>
</dbReference>
<dbReference type="Gene3D" id="3.40.50.720">
    <property type="entry name" value="NAD(P)-binding Rossmann-like Domain"/>
    <property type="match status" value="1"/>
</dbReference>
<dbReference type="CDD" id="cd05289">
    <property type="entry name" value="MDR_like_2"/>
    <property type="match status" value="1"/>
</dbReference>
<reference evidence="2 3" key="1">
    <citation type="submission" date="2022-03" db="EMBL/GenBank/DDBJ databases">
        <title>Mucilaginibacter sp. isolated from the gut of Protaetia brevitarsis seulensis larvae.</title>
        <authorList>
            <person name="Won M."/>
            <person name="Kim S.-J."/>
            <person name="Kwon S.-W."/>
        </authorList>
    </citation>
    <scope>NUCLEOTIDE SEQUENCE [LARGE SCALE GENOMIC DNA]</scope>
    <source>
        <strain evidence="2 3">CFWR-12</strain>
    </source>
</reference>
<evidence type="ECO:0000313" key="2">
    <source>
        <dbReference type="EMBL" id="UOE45788.1"/>
    </source>
</evidence>
<name>A0ABY4C2T6_9MICO</name>
<sequence>MRAVVRRRYGGPERLEVADVHEPSPGAGELVVRVATSAVNAADAFILRGEPRIARLSFGIGRPSQPVLGRDVAGTVTAVGEGVEGFAIGDRVHGEADAAWAEFAVLPAPAAARIPRGVDLVQAAALPLPGVTALQALRMGLPAGEASDRDLTGLDGMKALVTGASGNVGLLAVAIAAAHGARVTGTASPARLDLVRRAGAEHVADRTHSGSDHGVGYDLIVDLTGHRTLADLMTRLAPRGTLVSSTGAGGRTLGPLPRIAAVATRDLVTRRHLRVLAAHRDGADLATVGRLVRDGRLTPIIDGVMPMSAAADAVRRFEAGQGHGRIILDATRLG</sequence>
<evidence type="ECO:0000259" key="1">
    <source>
        <dbReference type="SMART" id="SM00829"/>
    </source>
</evidence>
<dbReference type="Proteomes" id="UP000832097">
    <property type="component" value="Chromosome"/>
</dbReference>
<dbReference type="SUPFAM" id="SSF50129">
    <property type="entry name" value="GroES-like"/>
    <property type="match status" value="1"/>
</dbReference>
<dbReference type="PANTHER" id="PTHR44013:SF1">
    <property type="entry name" value="ZINC-TYPE ALCOHOL DEHYDROGENASE-LIKE PROTEIN C16A3.02C"/>
    <property type="match status" value="1"/>
</dbReference>
<dbReference type="InterPro" id="IPR052733">
    <property type="entry name" value="Chloroplast_QOR"/>
</dbReference>
<dbReference type="Gene3D" id="3.90.180.10">
    <property type="entry name" value="Medium-chain alcohol dehydrogenases, catalytic domain"/>
    <property type="match status" value="1"/>
</dbReference>
<gene>
    <name evidence="2" type="ORF">MTO99_08605</name>
</gene>
<dbReference type="RefSeq" id="WP_243558415.1">
    <property type="nucleotide sequence ID" value="NZ_CP094528.1"/>
</dbReference>
<dbReference type="SUPFAM" id="SSF51735">
    <property type="entry name" value="NAD(P)-binding Rossmann-fold domains"/>
    <property type="match status" value="1"/>
</dbReference>
<dbReference type="Pfam" id="PF08240">
    <property type="entry name" value="ADH_N"/>
    <property type="match status" value="1"/>
</dbReference>
<feature type="domain" description="Enoyl reductase (ER)" evidence="1">
    <location>
        <begin position="10"/>
        <end position="328"/>
    </location>
</feature>
<dbReference type="InterPro" id="IPR036291">
    <property type="entry name" value="NAD(P)-bd_dom_sf"/>
</dbReference>
<proteinExistence type="predicted"/>
<organism evidence="2 3">
    <name type="scientific">Agromyces larvae</name>
    <dbReference type="NCBI Taxonomy" id="2929802"/>
    <lineage>
        <taxon>Bacteria</taxon>
        <taxon>Bacillati</taxon>
        <taxon>Actinomycetota</taxon>
        <taxon>Actinomycetes</taxon>
        <taxon>Micrococcales</taxon>
        <taxon>Microbacteriaceae</taxon>
        <taxon>Agromyces</taxon>
    </lineage>
</organism>
<dbReference type="EMBL" id="CP094528">
    <property type="protein sequence ID" value="UOE45788.1"/>
    <property type="molecule type" value="Genomic_DNA"/>
</dbReference>
<evidence type="ECO:0000313" key="3">
    <source>
        <dbReference type="Proteomes" id="UP000832097"/>
    </source>
</evidence>